<dbReference type="GO" id="GO:0032259">
    <property type="term" value="P:methylation"/>
    <property type="evidence" value="ECO:0007669"/>
    <property type="project" value="UniProtKB-KW"/>
</dbReference>
<keyword evidence="5" id="KW-0808">Transferase</keyword>
<accession>A0A9P1DTJ0</accession>
<evidence type="ECO:0000313" key="5">
    <source>
        <dbReference type="EMBL" id="CAL4802509.1"/>
    </source>
</evidence>
<keyword evidence="6" id="KW-1185">Reference proteome</keyword>
<keyword evidence="2" id="KW-0812">Transmembrane</keyword>
<evidence type="ECO:0000256" key="2">
    <source>
        <dbReference type="SAM" id="Phobius"/>
    </source>
</evidence>
<reference evidence="3" key="1">
    <citation type="submission" date="2022-10" db="EMBL/GenBank/DDBJ databases">
        <authorList>
            <person name="Chen Y."/>
            <person name="Dougan E. K."/>
            <person name="Chan C."/>
            <person name="Rhodes N."/>
            <person name="Thang M."/>
        </authorList>
    </citation>
    <scope>NUCLEOTIDE SEQUENCE</scope>
</reference>
<evidence type="ECO:0000313" key="4">
    <source>
        <dbReference type="EMBL" id="CAL1168572.1"/>
    </source>
</evidence>
<keyword evidence="2" id="KW-1133">Transmembrane helix</keyword>
<evidence type="ECO:0000256" key="1">
    <source>
        <dbReference type="SAM" id="MobiDB-lite"/>
    </source>
</evidence>
<reference evidence="4" key="2">
    <citation type="submission" date="2024-04" db="EMBL/GenBank/DDBJ databases">
        <authorList>
            <person name="Chen Y."/>
            <person name="Shah S."/>
            <person name="Dougan E. K."/>
            <person name="Thang M."/>
            <person name="Chan C."/>
        </authorList>
    </citation>
    <scope>NUCLEOTIDE SEQUENCE [LARGE SCALE GENOMIC DNA]</scope>
</reference>
<evidence type="ECO:0000313" key="6">
    <source>
        <dbReference type="Proteomes" id="UP001152797"/>
    </source>
</evidence>
<dbReference type="Proteomes" id="UP001152797">
    <property type="component" value="Unassembled WGS sequence"/>
</dbReference>
<dbReference type="EMBL" id="CAMXCT010006519">
    <property type="protein sequence ID" value="CAI4015197.1"/>
    <property type="molecule type" value="Genomic_DNA"/>
</dbReference>
<keyword evidence="2" id="KW-0472">Membrane</keyword>
<name>A0A9P1DTJ0_9DINO</name>
<keyword evidence="5" id="KW-0489">Methyltransferase</keyword>
<dbReference type="OrthoDB" id="204303at2759"/>
<feature type="region of interest" description="Disordered" evidence="1">
    <location>
        <begin position="1"/>
        <end position="29"/>
    </location>
</feature>
<feature type="compositionally biased region" description="Acidic residues" evidence="1">
    <location>
        <begin position="13"/>
        <end position="25"/>
    </location>
</feature>
<feature type="transmembrane region" description="Helical" evidence="2">
    <location>
        <begin position="52"/>
        <end position="74"/>
    </location>
</feature>
<proteinExistence type="predicted"/>
<dbReference type="EMBL" id="CAMXCT030006519">
    <property type="protein sequence ID" value="CAL4802509.1"/>
    <property type="molecule type" value="Genomic_DNA"/>
</dbReference>
<organism evidence="3">
    <name type="scientific">Cladocopium goreaui</name>
    <dbReference type="NCBI Taxonomy" id="2562237"/>
    <lineage>
        <taxon>Eukaryota</taxon>
        <taxon>Sar</taxon>
        <taxon>Alveolata</taxon>
        <taxon>Dinophyceae</taxon>
        <taxon>Suessiales</taxon>
        <taxon>Symbiodiniaceae</taxon>
        <taxon>Cladocopium</taxon>
    </lineage>
</organism>
<gene>
    <name evidence="3" type="ORF">C1SCF055_LOCUS40042</name>
</gene>
<protein>
    <submittedName>
        <fullName evidence="5">Methyltransferase</fullName>
    </submittedName>
</protein>
<dbReference type="EMBL" id="CAMXCT020006519">
    <property type="protein sequence ID" value="CAL1168572.1"/>
    <property type="molecule type" value="Genomic_DNA"/>
</dbReference>
<sequence length="515" mass="58167">MPTPETLGARDELELEELDPEEEPFVADRSIPKNVKDVDIVDRRRNSRRCCVSFPGWASLPLLCNVILILLLLLQLPDVKDFAFVQSMMHLANSPISAQSNASKTTTSWDTTVASPMATKTPAVSMAMPNLADPADKCRLRKDDFDETSAEKLCKISMVNWTSSIPSSSFRAIRVDDTGGNHAARFGNQLFTAAISVIRALSSNTPLLVLPSDKQLQKLPCVRSSQDVGQMVMRLCAGCNEKQIWCDKSETCNKGKGCPALLQKRIKMFGGGYHQSLGEWGPDDLKYQEELRRFFYSPIPLLDPPLSLPGPNDFVLHYRGYSGDAIFERKTGRILNPPFAFYKWALEHYLQTVPVRGKIWIVTEPRQRRHPTVMRLQKELGAEVYQEMDRLGKEGWLGDFAFVRLASYVAIAPSTFSWWAAFLGDASTVYFPIPFGRVPLPWCLLLPSDPRYVFYDVWNNESFSNQSAAKARCGELDQEQPIKTVASKLVFGFYPELLETMISRKHLEWVLEHSK</sequence>
<dbReference type="GO" id="GO:0008168">
    <property type="term" value="F:methyltransferase activity"/>
    <property type="evidence" value="ECO:0007669"/>
    <property type="project" value="UniProtKB-KW"/>
</dbReference>
<evidence type="ECO:0000313" key="3">
    <source>
        <dbReference type="EMBL" id="CAI4015197.1"/>
    </source>
</evidence>
<dbReference type="AlphaFoldDB" id="A0A9P1DTJ0"/>
<comment type="caution">
    <text evidence="3">The sequence shown here is derived from an EMBL/GenBank/DDBJ whole genome shotgun (WGS) entry which is preliminary data.</text>
</comment>